<dbReference type="EMBL" id="JPGN01000070">
    <property type="protein sequence ID" value="KFI18915.1"/>
    <property type="molecule type" value="Genomic_DNA"/>
</dbReference>
<keyword evidence="1" id="KW-1133">Transmembrane helix</keyword>
<proteinExistence type="predicted"/>
<name>A0A0E2Z5W7_9GAMM</name>
<keyword evidence="1" id="KW-0472">Membrane</keyword>
<reference evidence="2 3" key="1">
    <citation type="submission" date="2014-07" db="EMBL/GenBank/DDBJ databases">
        <title>Comparative analysis of Nitrosococcus oceani genome inventories of strains from Pacific and Atlantic gyres.</title>
        <authorList>
            <person name="Lim C.K."/>
            <person name="Wang L."/>
            <person name="Sayavedra-Soto L.A."/>
            <person name="Klotz M.G."/>
        </authorList>
    </citation>
    <scope>NUCLEOTIDE SEQUENCE [LARGE SCALE GENOMIC DNA]</scope>
    <source>
        <strain evidence="2 3">C-27</strain>
    </source>
</reference>
<protein>
    <recommendedName>
        <fullName evidence="4">Chemotaxis protein</fullName>
    </recommendedName>
</protein>
<dbReference type="InterPro" id="IPR021244">
    <property type="entry name" value="DUF2802"/>
</dbReference>
<organism evidence="2 3">
    <name type="scientific">Nitrosococcus oceani C-27</name>
    <dbReference type="NCBI Taxonomy" id="314279"/>
    <lineage>
        <taxon>Bacteria</taxon>
        <taxon>Pseudomonadati</taxon>
        <taxon>Pseudomonadota</taxon>
        <taxon>Gammaproteobacteria</taxon>
        <taxon>Chromatiales</taxon>
        <taxon>Chromatiaceae</taxon>
        <taxon>Nitrosococcus</taxon>
    </lineage>
</organism>
<evidence type="ECO:0000313" key="3">
    <source>
        <dbReference type="Proteomes" id="UP000028839"/>
    </source>
</evidence>
<dbReference type="HOGENOM" id="CLU_140401_1_0_6"/>
<keyword evidence="1" id="KW-0812">Transmembrane</keyword>
<comment type="caution">
    <text evidence="2">The sequence shown here is derived from an EMBL/GenBank/DDBJ whole genome shotgun (WGS) entry which is preliminary data.</text>
</comment>
<accession>A0A0E2Z5W7</accession>
<sequence>MELDWLLLSVTGILLILVLYLNFILHRTGRQLEEQAIHLQQLQRDFGVLCTDRAELGNQIVRLDQRVKKLAEWQDQINLHTPEARAYSQAIKMVRSGADIDQLVARCGLSQNEAELVYLLHNASSGPNTVSG</sequence>
<feature type="transmembrane region" description="Helical" evidence="1">
    <location>
        <begin position="6"/>
        <end position="25"/>
    </location>
</feature>
<evidence type="ECO:0000256" key="1">
    <source>
        <dbReference type="SAM" id="Phobius"/>
    </source>
</evidence>
<evidence type="ECO:0000313" key="2">
    <source>
        <dbReference type="EMBL" id="KFI18915.1"/>
    </source>
</evidence>
<dbReference type="Pfam" id="PF10975">
    <property type="entry name" value="DUF2802"/>
    <property type="match status" value="1"/>
</dbReference>
<dbReference type="Proteomes" id="UP000028839">
    <property type="component" value="Unassembled WGS sequence"/>
</dbReference>
<gene>
    <name evidence="2" type="ORF">IB75_11485</name>
</gene>
<dbReference type="OrthoDB" id="7068231at2"/>
<evidence type="ECO:0008006" key="4">
    <source>
        <dbReference type="Google" id="ProtNLM"/>
    </source>
</evidence>
<dbReference type="AlphaFoldDB" id="A0A0E2Z5W7"/>